<organism evidence="10 11">
    <name type="scientific">Aneurinibacillus thermoaerophilus</name>
    <dbReference type="NCBI Taxonomy" id="143495"/>
    <lineage>
        <taxon>Bacteria</taxon>
        <taxon>Bacillati</taxon>
        <taxon>Bacillota</taxon>
        <taxon>Bacilli</taxon>
        <taxon>Bacillales</taxon>
        <taxon>Paenibacillaceae</taxon>
        <taxon>Aneurinibacillus group</taxon>
        <taxon>Aneurinibacillus</taxon>
    </lineage>
</organism>
<dbReference type="Gene3D" id="2.10.109.10">
    <property type="entry name" value="Umud Fragment, subunit A"/>
    <property type="match status" value="1"/>
</dbReference>
<dbReference type="AlphaFoldDB" id="A0A1G8D0C7"/>
<feature type="active site" evidence="6">
    <location>
        <position position="36"/>
    </location>
</feature>
<evidence type="ECO:0000256" key="6">
    <source>
        <dbReference type="PIRSR" id="PIRSR600223-1"/>
    </source>
</evidence>
<dbReference type="InterPro" id="IPR019533">
    <property type="entry name" value="Peptidase_S26"/>
</dbReference>
<dbReference type="Pfam" id="PF10502">
    <property type="entry name" value="Peptidase_S26"/>
    <property type="match status" value="1"/>
</dbReference>
<dbReference type="RefSeq" id="WP_057898021.1">
    <property type="nucleotide sequence ID" value="NZ_CP080764.1"/>
</dbReference>
<comment type="catalytic activity">
    <reaction evidence="1 7">
        <text>Cleavage of hydrophobic, N-terminal signal or leader sequences from secreted and periplasmic proteins.</text>
        <dbReference type="EC" id="3.4.21.89"/>
    </reaction>
</comment>
<dbReference type="InterPro" id="IPR019757">
    <property type="entry name" value="Pept_S26A_signal_pept_1_Lys-AS"/>
</dbReference>
<evidence type="ECO:0000256" key="5">
    <source>
        <dbReference type="ARBA" id="ARBA00022801"/>
    </source>
</evidence>
<reference evidence="9 12" key="2">
    <citation type="submission" date="2021-08" db="EMBL/GenBank/DDBJ databases">
        <title>Complete genome sequence of the strain Aneurinibacillus thermoaerophilus CCM 8960.</title>
        <authorList>
            <person name="Musilova J."/>
            <person name="Kourilova X."/>
            <person name="Pernicova I."/>
            <person name="Bezdicek M."/>
            <person name="Lengerova M."/>
            <person name="Obruca S."/>
            <person name="Sedlar K."/>
        </authorList>
    </citation>
    <scope>NUCLEOTIDE SEQUENCE [LARGE SCALE GENOMIC DNA]</scope>
    <source>
        <strain evidence="9 12">CCM 8960</strain>
    </source>
</reference>
<dbReference type="OrthoDB" id="9802919at2"/>
<evidence type="ECO:0000256" key="4">
    <source>
        <dbReference type="ARBA" id="ARBA00013208"/>
    </source>
</evidence>
<evidence type="ECO:0000259" key="8">
    <source>
        <dbReference type="Pfam" id="PF10502"/>
    </source>
</evidence>
<dbReference type="GO" id="GO:0006465">
    <property type="term" value="P:signal peptide processing"/>
    <property type="evidence" value="ECO:0007669"/>
    <property type="project" value="InterPro"/>
</dbReference>
<dbReference type="Proteomes" id="UP000826616">
    <property type="component" value="Chromosome"/>
</dbReference>
<dbReference type="InterPro" id="IPR019758">
    <property type="entry name" value="Pept_S26A_signal_pept_1_CS"/>
</dbReference>
<dbReference type="GO" id="GO:0009003">
    <property type="term" value="F:signal peptidase activity"/>
    <property type="evidence" value="ECO:0007669"/>
    <property type="project" value="UniProtKB-EC"/>
</dbReference>
<dbReference type="PANTHER" id="PTHR43390:SF1">
    <property type="entry name" value="CHLOROPLAST PROCESSING PEPTIDASE"/>
    <property type="match status" value="1"/>
</dbReference>
<comment type="subcellular location">
    <subcellularLocation>
        <location evidence="2">Cell membrane</location>
        <topology evidence="2">Single-pass type II membrane protein</topology>
    </subcellularLocation>
    <subcellularLocation>
        <location evidence="7">Membrane</location>
        <topology evidence="7">Single-pass type II membrane protein</topology>
    </subcellularLocation>
</comment>
<keyword evidence="12" id="KW-1185">Reference proteome</keyword>
<evidence type="ECO:0000313" key="12">
    <source>
        <dbReference type="Proteomes" id="UP000826616"/>
    </source>
</evidence>
<dbReference type="Proteomes" id="UP000198956">
    <property type="component" value="Unassembled WGS sequence"/>
</dbReference>
<keyword evidence="7" id="KW-0645">Protease</keyword>
<feature type="domain" description="Peptidase S26" evidence="8">
    <location>
        <begin position="6"/>
        <end position="162"/>
    </location>
</feature>
<protein>
    <recommendedName>
        <fullName evidence="4 7">Signal peptidase I</fullName>
        <ecNumber evidence="4 7">3.4.21.89</ecNumber>
    </recommendedName>
</protein>
<comment type="similarity">
    <text evidence="3 7">Belongs to the peptidase S26 family.</text>
</comment>
<dbReference type="EC" id="3.4.21.89" evidence="4 7"/>
<gene>
    <name evidence="9" type="primary">lepB</name>
    <name evidence="9" type="ORF">K3F53_13835</name>
    <name evidence="10" type="ORF">SAMN04489735_102942</name>
</gene>
<evidence type="ECO:0000256" key="2">
    <source>
        <dbReference type="ARBA" id="ARBA00004401"/>
    </source>
</evidence>
<dbReference type="PROSITE" id="PS00760">
    <property type="entry name" value="SPASE_I_2"/>
    <property type="match status" value="1"/>
</dbReference>
<dbReference type="SUPFAM" id="SSF51306">
    <property type="entry name" value="LexA/Signal peptidase"/>
    <property type="match status" value="1"/>
</dbReference>
<proteinExistence type="inferred from homology"/>
<sequence length="170" mass="19296">MRKLIKEWVPVIVLAIVLSLTIRTYIGEAVVVPSGSMLPTIHINDRLAVDKLIRPEDLQRGDIVVFYPPVPEKEGERFIKRLIGIGGDTIEIKNGALYRNGQKVDEPYIKEPMNYEFGPVTVPPGKFFFLGDNRNESYDSHLWPTPFVDADAIEGTVRFRFYPFTDIGAM</sequence>
<dbReference type="EMBL" id="CP080764">
    <property type="protein sequence ID" value="QYY41959.1"/>
    <property type="molecule type" value="Genomic_DNA"/>
</dbReference>
<accession>A0A1G8D0C7</accession>
<dbReference type="InterPro" id="IPR036286">
    <property type="entry name" value="LexA/Signal_pep-like_sf"/>
</dbReference>
<feature type="active site" evidence="6">
    <location>
        <position position="80"/>
    </location>
</feature>
<dbReference type="InterPro" id="IPR000223">
    <property type="entry name" value="Pept_S26A_signal_pept_1"/>
</dbReference>
<dbReference type="GeneID" id="97142459"/>
<evidence type="ECO:0000256" key="1">
    <source>
        <dbReference type="ARBA" id="ARBA00000677"/>
    </source>
</evidence>
<name>A0A1G8D0C7_ANETH</name>
<evidence type="ECO:0000256" key="7">
    <source>
        <dbReference type="RuleBase" id="RU362042"/>
    </source>
</evidence>
<dbReference type="PANTHER" id="PTHR43390">
    <property type="entry name" value="SIGNAL PEPTIDASE I"/>
    <property type="match status" value="1"/>
</dbReference>
<evidence type="ECO:0000256" key="3">
    <source>
        <dbReference type="ARBA" id="ARBA00009370"/>
    </source>
</evidence>
<dbReference type="NCBIfam" id="TIGR02227">
    <property type="entry name" value="sigpep_I_bact"/>
    <property type="match status" value="1"/>
</dbReference>
<dbReference type="CDD" id="cd06530">
    <property type="entry name" value="S26_SPase_I"/>
    <property type="match status" value="1"/>
</dbReference>
<evidence type="ECO:0000313" key="9">
    <source>
        <dbReference type="EMBL" id="QYY41959.1"/>
    </source>
</evidence>
<evidence type="ECO:0000313" key="11">
    <source>
        <dbReference type="Proteomes" id="UP000198956"/>
    </source>
</evidence>
<reference evidence="10 11" key="1">
    <citation type="submission" date="2016-10" db="EMBL/GenBank/DDBJ databases">
        <authorList>
            <person name="de Groot N.N."/>
        </authorList>
    </citation>
    <scope>NUCLEOTIDE SEQUENCE [LARGE SCALE GENOMIC DNA]</scope>
    <source>
        <strain evidence="10 11">L 420-91</strain>
    </source>
</reference>
<dbReference type="PRINTS" id="PR00727">
    <property type="entry name" value="LEADERPTASE"/>
</dbReference>
<dbReference type="PROSITE" id="PS00761">
    <property type="entry name" value="SPASE_I_3"/>
    <property type="match status" value="1"/>
</dbReference>
<keyword evidence="5 7" id="KW-0378">Hydrolase</keyword>
<evidence type="ECO:0000313" key="10">
    <source>
        <dbReference type="EMBL" id="SDH51248.1"/>
    </source>
</evidence>
<dbReference type="GO" id="GO:0004252">
    <property type="term" value="F:serine-type endopeptidase activity"/>
    <property type="evidence" value="ECO:0007669"/>
    <property type="project" value="InterPro"/>
</dbReference>
<dbReference type="EMBL" id="FNDE01000029">
    <property type="protein sequence ID" value="SDH51248.1"/>
    <property type="molecule type" value="Genomic_DNA"/>
</dbReference>
<dbReference type="GO" id="GO:0005886">
    <property type="term" value="C:plasma membrane"/>
    <property type="evidence" value="ECO:0007669"/>
    <property type="project" value="UniProtKB-SubCell"/>
</dbReference>